<dbReference type="PANTHER" id="PTHR48050">
    <property type="entry name" value="STEROL 3-BETA-GLUCOSYLTRANSFERASE"/>
    <property type="match status" value="1"/>
</dbReference>
<dbReference type="InterPro" id="IPR002213">
    <property type="entry name" value="UDP_glucos_trans"/>
</dbReference>
<accession>A0AAN1WE95</accession>
<dbReference type="KEGG" id="marq:MARGE09_P0176"/>
<protein>
    <submittedName>
        <fullName evidence="3">Rhamnosyltransferase subunit B</fullName>
    </submittedName>
</protein>
<dbReference type="CDD" id="cd03784">
    <property type="entry name" value="GT1_Gtf-like"/>
    <property type="match status" value="1"/>
</dbReference>
<dbReference type="Pfam" id="PF03033">
    <property type="entry name" value="Glyco_transf_28"/>
    <property type="match status" value="1"/>
</dbReference>
<organism evidence="3 4">
    <name type="scientific">Marinagarivorans cellulosilyticus</name>
    <dbReference type="NCBI Taxonomy" id="2721545"/>
    <lineage>
        <taxon>Bacteria</taxon>
        <taxon>Pseudomonadati</taxon>
        <taxon>Pseudomonadota</taxon>
        <taxon>Gammaproteobacteria</taxon>
        <taxon>Cellvibrionales</taxon>
        <taxon>Cellvibrionaceae</taxon>
        <taxon>Marinagarivorans</taxon>
    </lineage>
</organism>
<evidence type="ECO:0000313" key="3">
    <source>
        <dbReference type="EMBL" id="BCD95977.1"/>
    </source>
</evidence>
<dbReference type="AlphaFoldDB" id="A0AAN1WE95"/>
<reference evidence="3 4" key="1">
    <citation type="journal article" date="2022" name="IScience">
        <title>An ultrasensitive nanofiber-based assay for enzymatic hydrolysis and deep-sea microbial degradation of cellulose.</title>
        <authorList>
            <person name="Tsudome M."/>
            <person name="Tachioka M."/>
            <person name="Miyazaki M."/>
            <person name="Uchimura K."/>
            <person name="Tsuda M."/>
            <person name="Takaki Y."/>
            <person name="Deguchi S."/>
        </authorList>
    </citation>
    <scope>NUCLEOTIDE SEQUENCE [LARGE SCALE GENOMIC DNA]</scope>
    <source>
        <strain evidence="3 4">GE09</strain>
    </source>
</reference>
<feature type="domain" description="Glycosyltransferase family 28 N-terminal" evidence="1">
    <location>
        <begin position="4"/>
        <end position="59"/>
    </location>
</feature>
<sequence>MIHIIFYALGTHGDIDPMIALATELIQRGYRVSFLSNDYFSSVISASGCEFVSVGTQAQYHQGNSARAWKSDNYTDNFEYYHAPAFEPAFEFIQHLPANERSLVITLGNHNGAGAAAEKFSIPHIKIILSPNLIFSAYAAHAPLCWTIPTNVPKFILPFILRRHRKIKFLRFYKGPHAAQYMATRKRLQCPLKFQKQSKALLQIGFFPQWYSRQQRDWPANLKLVGFPLQNRPDLDARKQFDTFIKHLGAPIIFTTGTGVQEAFALCKEGRRICEALQVPGIFVGGNQGIEALQGATLCVHMRYIDFDYALPKALAVIHHGGIGTTAQAIKAGIPQLIRPLKYDQPDNANRIYKLGLGTYIMPEHFTAENAIPRLNSMLKNSKKSQALPYYAEDVKNSRAIISACDLIENTLPS</sequence>
<gene>
    <name evidence="3" type="ORF">MARGE09_P0176</name>
</gene>
<dbReference type="GO" id="GO:0005975">
    <property type="term" value="P:carbohydrate metabolic process"/>
    <property type="evidence" value="ECO:0007669"/>
    <property type="project" value="InterPro"/>
</dbReference>
<dbReference type="InterPro" id="IPR010610">
    <property type="entry name" value="EryCIII-like_C"/>
</dbReference>
<dbReference type="InterPro" id="IPR050426">
    <property type="entry name" value="Glycosyltransferase_28"/>
</dbReference>
<dbReference type="SUPFAM" id="SSF53756">
    <property type="entry name" value="UDP-Glycosyltransferase/glycogen phosphorylase"/>
    <property type="match status" value="1"/>
</dbReference>
<dbReference type="PANTHER" id="PTHR48050:SF13">
    <property type="entry name" value="STEROL 3-BETA-GLUCOSYLTRANSFERASE UGT80A2"/>
    <property type="match status" value="1"/>
</dbReference>
<evidence type="ECO:0000313" key="4">
    <source>
        <dbReference type="Proteomes" id="UP001320119"/>
    </source>
</evidence>
<dbReference type="Proteomes" id="UP001320119">
    <property type="component" value="Chromosome"/>
</dbReference>
<dbReference type="Gene3D" id="3.40.50.2000">
    <property type="entry name" value="Glycogen Phosphorylase B"/>
    <property type="match status" value="2"/>
</dbReference>
<proteinExistence type="predicted"/>
<keyword evidence="4" id="KW-1185">Reference proteome</keyword>
<dbReference type="EMBL" id="AP023086">
    <property type="protein sequence ID" value="BCD95977.1"/>
    <property type="molecule type" value="Genomic_DNA"/>
</dbReference>
<evidence type="ECO:0000259" key="1">
    <source>
        <dbReference type="Pfam" id="PF03033"/>
    </source>
</evidence>
<feature type="domain" description="Erythromycin biosynthesis protein CIII-like C-terminal" evidence="2">
    <location>
        <begin position="304"/>
        <end position="381"/>
    </location>
</feature>
<dbReference type="InterPro" id="IPR004276">
    <property type="entry name" value="GlycoTrans_28_N"/>
</dbReference>
<name>A0AAN1WE95_9GAMM</name>
<evidence type="ECO:0000259" key="2">
    <source>
        <dbReference type="Pfam" id="PF06722"/>
    </source>
</evidence>
<dbReference type="RefSeq" id="WP_236985490.1">
    <property type="nucleotide sequence ID" value="NZ_AP023086.1"/>
</dbReference>
<dbReference type="GO" id="GO:0016758">
    <property type="term" value="F:hexosyltransferase activity"/>
    <property type="evidence" value="ECO:0007669"/>
    <property type="project" value="InterPro"/>
</dbReference>
<dbReference type="GO" id="GO:0033072">
    <property type="term" value="P:vancomycin biosynthetic process"/>
    <property type="evidence" value="ECO:0007669"/>
    <property type="project" value="UniProtKB-ARBA"/>
</dbReference>
<dbReference type="GO" id="GO:0008194">
    <property type="term" value="F:UDP-glycosyltransferase activity"/>
    <property type="evidence" value="ECO:0007669"/>
    <property type="project" value="InterPro"/>
</dbReference>
<dbReference type="Pfam" id="PF06722">
    <property type="entry name" value="EryCIII-like_C"/>
    <property type="match status" value="1"/>
</dbReference>